<keyword evidence="3" id="KW-1185">Reference proteome</keyword>
<dbReference type="InterPro" id="IPR007630">
    <property type="entry name" value="RNA_pol_sigma70_r4"/>
</dbReference>
<dbReference type="CDD" id="cd06171">
    <property type="entry name" value="Sigma70_r4"/>
    <property type="match status" value="1"/>
</dbReference>
<organism evidence="2 3">
    <name type="scientific">Phenylobacterium conjunctum</name>
    <dbReference type="NCBI Taxonomy" id="1298959"/>
    <lineage>
        <taxon>Bacteria</taxon>
        <taxon>Pseudomonadati</taxon>
        <taxon>Pseudomonadota</taxon>
        <taxon>Alphaproteobacteria</taxon>
        <taxon>Caulobacterales</taxon>
        <taxon>Caulobacteraceae</taxon>
        <taxon>Phenylobacterium</taxon>
    </lineage>
</organism>
<reference evidence="3" key="1">
    <citation type="journal article" date="2019" name="Int. J. Syst. Evol. Microbiol.">
        <title>The Global Catalogue of Microorganisms (GCM) 10K type strain sequencing project: providing services to taxonomists for standard genome sequencing and annotation.</title>
        <authorList>
            <consortium name="The Broad Institute Genomics Platform"/>
            <consortium name="The Broad Institute Genome Sequencing Center for Infectious Disease"/>
            <person name="Wu L."/>
            <person name="Ma J."/>
        </authorList>
    </citation>
    <scope>NUCLEOTIDE SEQUENCE [LARGE SCALE GENOMIC DNA]</scope>
    <source>
        <strain evidence="3">CCUG 55074</strain>
    </source>
</reference>
<dbReference type="Proteomes" id="UP001597216">
    <property type="component" value="Unassembled WGS sequence"/>
</dbReference>
<proteinExistence type="predicted"/>
<dbReference type="InterPro" id="IPR013324">
    <property type="entry name" value="RNA_pol_sigma_r3/r4-like"/>
</dbReference>
<dbReference type="Gene3D" id="1.10.150.20">
    <property type="entry name" value="5' to 3' exonuclease, C-terminal subdomain"/>
    <property type="match status" value="1"/>
</dbReference>
<dbReference type="Gene3D" id="1.10.10.10">
    <property type="entry name" value="Winged helix-like DNA-binding domain superfamily/Winged helix DNA-binding domain"/>
    <property type="match status" value="1"/>
</dbReference>
<dbReference type="SUPFAM" id="SSF88659">
    <property type="entry name" value="Sigma3 and sigma4 domains of RNA polymerase sigma factors"/>
    <property type="match status" value="1"/>
</dbReference>
<dbReference type="PROSITE" id="PS00716">
    <property type="entry name" value="SIGMA70_2"/>
    <property type="match status" value="1"/>
</dbReference>
<accession>A0ABW3T0W7</accession>
<comment type="caution">
    <text evidence="2">The sequence shown here is derived from an EMBL/GenBank/DDBJ whole genome shotgun (WGS) entry which is preliminary data.</text>
</comment>
<dbReference type="Pfam" id="PF04545">
    <property type="entry name" value="Sigma70_r4"/>
    <property type="match status" value="1"/>
</dbReference>
<dbReference type="RefSeq" id="WP_377353405.1">
    <property type="nucleotide sequence ID" value="NZ_JBHTLQ010000017.1"/>
</dbReference>
<dbReference type="PANTHER" id="PTHR30603">
    <property type="entry name" value="RNA POLYMERASE SIGMA FACTOR RPO"/>
    <property type="match status" value="1"/>
</dbReference>
<dbReference type="InterPro" id="IPR000943">
    <property type="entry name" value="RNA_pol_sigma70"/>
</dbReference>
<sequence length="992" mass="106816">MPAKPMAPVGSPIAALQAAAPAPIAFSEAGEQQAVDMSDPGAPDRESRAEVRCAENPGQDAPVVDAAKSVAAETPAPAMGAAERALTILRNTTLGELVAASGSNRLKNRAVGAKPFELSVNDFQADADTERLFLALPAFGPTTWNELVMRVGAYRRQVLAGGDPLGLLQSIAIIPSSVSADYASIPDITLSELIRTAGASTRLTNCTHRSDLFELHTVDDLLSGRLTEAEILQVPELGRNSLRELLGLAEGHATGRLQLPAEPAAVEQPSQRSTPPVLEGRTVADLADHADLPVRIANRLGGDPCLAEMPLADIWADPDEAHRRLCKLDGLGRRSIAELILLVQRIGASLPAEDGGPGRLERGAGRAEPDLSRPLVTVRVEPFDLVQEAVEALSAKHRFVLEGRYGLSGEPPRTLEEMGRIAGVTRERVRQVEKKALGVLAKRPWRDTFETWLAAQRGQIWETLADGADLVPLPGAAARAAQLPPWLLLAIDVVHGDIRGWLQAEAVQSRAGWLAPGRSARDLDAAVLTLEVWLASAHLPRPLADACAGTNLQPETVEAAVPLLQGIRLHQGYLHRGHLGAKARRIGRLHRMAMEAADGAIVDVWRLVELDEAADHEDDRSPRMVLTQLGEASHLFHHLVDHWWLVLPAVEGLTDTGRLPDTSHAAFPRQAEPGTLAARLQDTLRESGPMRHVDLRDSIRDSFPEFSAASVGPTLLGSPIYLRVAPGAWDIRGARRLVTGPALLSLSHARAYARAARSGQGRGLYPAWTAEFEHAICVWARDGAEDEVFRSLLAEVDPTAWPVPEQERLEWRRLKRLHGVWSMPTERRRRLGDDPPTADEVLSSLVLIQRLGGMGWILAGRLAHAASGAQSSADLLAILAAAGAVRAPEDWQLHHPASEVVGDMLVGMAASKYATGRLDWTDDVMVTLLDRARHGAANVPWATPEEVHGLLDAIAAGGAPSPHVPRSVVRALDGAEDLFGSDEWDRLFSALD</sequence>
<protein>
    <submittedName>
        <fullName evidence="2">Sigma factor-like helix-turn-helix DNA-binding protein</fullName>
    </submittedName>
</protein>
<feature type="domain" description="RNA polymerase sigma-70" evidence="1">
    <location>
        <begin position="414"/>
        <end position="440"/>
    </location>
</feature>
<dbReference type="PRINTS" id="PR00046">
    <property type="entry name" value="SIGMA70FCT"/>
</dbReference>
<name>A0ABW3T0W7_9CAUL</name>
<gene>
    <name evidence="2" type="ORF">ACFQ27_09425</name>
</gene>
<evidence type="ECO:0000259" key="1">
    <source>
        <dbReference type="PROSITE" id="PS00716"/>
    </source>
</evidence>
<evidence type="ECO:0000313" key="3">
    <source>
        <dbReference type="Proteomes" id="UP001597216"/>
    </source>
</evidence>
<dbReference type="PANTHER" id="PTHR30603:SF60">
    <property type="entry name" value="RNA POLYMERASE SIGMA FACTOR RPOD"/>
    <property type="match status" value="1"/>
</dbReference>
<evidence type="ECO:0000313" key="2">
    <source>
        <dbReference type="EMBL" id="MFD1190799.1"/>
    </source>
</evidence>
<dbReference type="InterPro" id="IPR036388">
    <property type="entry name" value="WH-like_DNA-bd_sf"/>
</dbReference>
<dbReference type="InterPro" id="IPR050239">
    <property type="entry name" value="Sigma-70_RNA_pol_init_factors"/>
</dbReference>
<dbReference type="EMBL" id="JBHTLQ010000017">
    <property type="protein sequence ID" value="MFD1190799.1"/>
    <property type="molecule type" value="Genomic_DNA"/>
</dbReference>